<dbReference type="EMBL" id="LT615367">
    <property type="protein sequence ID" value="SLM64638.1"/>
    <property type="molecule type" value="Genomic_DNA"/>
</dbReference>
<accession>A0A375AEW4</accession>
<reference evidence="1 2" key="1">
    <citation type="submission" date="2016-09" db="EMBL/GenBank/DDBJ databases">
        <authorList>
            <person name="Reverchon S."/>
            <person name="Nasser W."/>
            <person name="Leonard S."/>
            <person name="Brochier C."/>
            <person name="Duprey A."/>
        </authorList>
    </citation>
    <scope>NUCLEOTIDE SEQUENCE [LARGE SCALE GENOMIC DNA]</scope>
    <source>
        <strain evidence="1 2">174/2</strain>
    </source>
</reference>
<evidence type="ECO:0008006" key="3">
    <source>
        <dbReference type="Google" id="ProtNLM"/>
    </source>
</evidence>
<evidence type="ECO:0000313" key="2">
    <source>
        <dbReference type="Proteomes" id="UP000294820"/>
    </source>
</evidence>
<name>A0A375AEW4_9GAMM</name>
<proteinExistence type="predicted"/>
<organism evidence="1 2">
    <name type="scientific">Dickeya aquatica</name>
    <dbReference type="NCBI Taxonomy" id="1401087"/>
    <lineage>
        <taxon>Bacteria</taxon>
        <taxon>Pseudomonadati</taxon>
        <taxon>Pseudomonadota</taxon>
        <taxon>Gammaproteobacteria</taxon>
        <taxon>Enterobacterales</taxon>
        <taxon>Pectobacteriaceae</taxon>
        <taxon>Dickeya</taxon>
    </lineage>
</organism>
<gene>
    <name evidence="1" type="ORF">DAQ1742_03848</name>
</gene>
<evidence type="ECO:0000313" key="1">
    <source>
        <dbReference type="EMBL" id="SLM64638.1"/>
    </source>
</evidence>
<dbReference type="AlphaFoldDB" id="A0A375AEW4"/>
<keyword evidence="2" id="KW-1185">Reference proteome</keyword>
<sequence>MGALINQNEQRFSVKHTAATFALLNNTALLDAVVVVRVVVVVGSAP</sequence>
<dbReference type="Proteomes" id="UP000294820">
    <property type="component" value="Chromosome 1"/>
</dbReference>
<protein>
    <recommendedName>
        <fullName evidence="3">IlvB operon leader peptide IvbL</fullName>
    </recommendedName>
</protein>
<dbReference type="KEGG" id="daq:DAQ1742_03848"/>